<dbReference type="AlphaFoldDB" id="A0AAD9IV82"/>
<proteinExistence type="predicted"/>
<evidence type="ECO:0000313" key="2">
    <source>
        <dbReference type="Proteomes" id="UP001208570"/>
    </source>
</evidence>
<keyword evidence="2" id="KW-1185">Reference proteome</keyword>
<sequence length="91" mass="9760">MEDGGDATEYRDPFGAKALALPLCTLSGPEKSVAHMPGMCGFCLRASEYSKTLAQPGYQHFEAKYAAVSSSFSVEIFSAGLELFMVESIIV</sequence>
<dbReference type="Proteomes" id="UP001208570">
    <property type="component" value="Unassembled WGS sequence"/>
</dbReference>
<protein>
    <submittedName>
        <fullName evidence="1">Uncharacterized protein</fullName>
    </submittedName>
</protein>
<organism evidence="1 2">
    <name type="scientific">Paralvinella palmiformis</name>
    <dbReference type="NCBI Taxonomy" id="53620"/>
    <lineage>
        <taxon>Eukaryota</taxon>
        <taxon>Metazoa</taxon>
        <taxon>Spiralia</taxon>
        <taxon>Lophotrochozoa</taxon>
        <taxon>Annelida</taxon>
        <taxon>Polychaeta</taxon>
        <taxon>Sedentaria</taxon>
        <taxon>Canalipalpata</taxon>
        <taxon>Terebellida</taxon>
        <taxon>Terebelliformia</taxon>
        <taxon>Alvinellidae</taxon>
        <taxon>Paralvinella</taxon>
    </lineage>
</organism>
<comment type="caution">
    <text evidence="1">The sequence shown here is derived from an EMBL/GenBank/DDBJ whole genome shotgun (WGS) entry which is preliminary data.</text>
</comment>
<name>A0AAD9IV82_9ANNE</name>
<gene>
    <name evidence="1" type="ORF">LSH36_1274g00001</name>
</gene>
<dbReference type="EMBL" id="JAODUP010001273">
    <property type="protein sequence ID" value="KAK2140705.1"/>
    <property type="molecule type" value="Genomic_DNA"/>
</dbReference>
<evidence type="ECO:0000313" key="1">
    <source>
        <dbReference type="EMBL" id="KAK2140705.1"/>
    </source>
</evidence>
<accession>A0AAD9IV82</accession>
<reference evidence="1" key="1">
    <citation type="journal article" date="2023" name="Mol. Biol. Evol.">
        <title>Third-Generation Sequencing Reveals the Adaptive Role of the Epigenome in Three Deep-Sea Polychaetes.</title>
        <authorList>
            <person name="Perez M."/>
            <person name="Aroh O."/>
            <person name="Sun Y."/>
            <person name="Lan Y."/>
            <person name="Juniper S.K."/>
            <person name="Young C.R."/>
            <person name="Angers B."/>
            <person name="Qian P.Y."/>
        </authorList>
    </citation>
    <scope>NUCLEOTIDE SEQUENCE</scope>
    <source>
        <strain evidence="1">P08H-3</strain>
    </source>
</reference>